<name>A0A3S5B2G5_9PLAT</name>
<dbReference type="AlphaFoldDB" id="A0A3S5B2G5"/>
<sequence length="89" mass="9886">MEVGEVRLEGFEPATLRVRDADSDNEDESELTAGHEVPTGGLPACRPANGRETSHYSPKVSTAGRLESEWIDGFIIVLFTYSRNSRLYQ</sequence>
<proteinExistence type="predicted"/>
<dbReference type="EMBL" id="CAAALY010258009">
    <property type="protein sequence ID" value="VEL38467.1"/>
    <property type="molecule type" value="Genomic_DNA"/>
</dbReference>
<gene>
    <name evidence="2" type="ORF">PXEA_LOCUS31907</name>
</gene>
<keyword evidence="3" id="KW-1185">Reference proteome</keyword>
<evidence type="ECO:0000313" key="3">
    <source>
        <dbReference type="Proteomes" id="UP000784294"/>
    </source>
</evidence>
<accession>A0A3S5B2G5</accession>
<feature type="region of interest" description="Disordered" evidence="1">
    <location>
        <begin position="14"/>
        <end position="59"/>
    </location>
</feature>
<dbReference type="Proteomes" id="UP000784294">
    <property type="component" value="Unassembled WGS sequence"/>
</dbReference>
<organism evidence="2 3">
    <name type="scientific">Protopolystoma xenopodis</name>
    <dbReference type="NCBI Taxonomy" id="117903"/>
    <lineage>
        <taxon>Eukaryota</taxon>
        <taxon>Metazoa</taxon>
        <taxon>Spiralia</taxon>
        <taxon>Lophotrochozoa</taxon>
        <taxon>Platyhelminthes</taxon>
        <taxon>Monogenea</taxon>
        <taxon>Polyopisthocotylea</taxon>
        <taxon>Polystomatidea</taxon>
        <taxon>Polystomatidae</taxon>
        <taxon>Protopolystoma</taxon>
    </lineage>
</organism>
<evidence type="ECO:0000313" key="2">
    <source>
        <dbReference type="EMBL" id="VEL38467.1"/>
    </source>
</evidence>
<protein>
    <submittedName>
        <fullName evidence="2">Uncharacterized protein</fullName>
    </submittedName>
</protein>
<comment type="caution">
    <text evidence="2">The sequence shown here is derived from an EMBL/GenBank/DDBJ whole genome shotgun (WGS) entry which is preliminary data.</text>
</comment>
<reference evidence="2" key="1">
    <citation type="submission" date="2018-11" db="EMBL/GenBank/DDBJ databases">
        <authorList>
            <consortium name="Pathogen Informatics"/>
        </authorList>
    </citation>
    <scope>NUCLEOTIDE SEQUENCE</scope>
</reference>
<evidence type="ECO:0000256" key="1">
    <source>
        <dbReference type="SAM" id="MobiDB-lite"/>
    </source>
</evidence>